<organism evidence="1 2">
    <name type="scientific">Nesidiocoris tenuis</name>
    <dbReference type="NCBI Taxonomy" id="355587"/>
    <lineage>
        <taxon>Eukaryota</taxon>
        <taxon>Metazoa</taxon>
        <taxon>Ecdysozoa</taxon>
        <taxon>Arthropoda</taxon>
        <taxon>Hexapoda</taxon>
        <taxon>Insecta</taxon>
        <taxon>Pterygota</taxon>
        <taxon>Neoptera</taxon>
        <taxon>Paraneoptera</taxon>
        <taxon>Hemiptera</taxon>
        <taxon>Heteroptera</taxon>
        <taxon>Panheteroptera</taxon>
        <taxon>Cimicomorpha</taxon>
        <taxon>Miridae</taxon>
        <taxon>Dicyphina</taxon>
        <taxon>Nesidiocoris</taxon>
    </lineage>
</organism>
<sequence length="176" mass="19430">MKASILHEDTRAAGQGRCTPRVFGSDGQDTKGFELSGEKHETGKCQLLREDLFPKSAAVREKLRSVNRYHGLTGGRSRTVLETSSTIEQAVQLGSTVHPSASAELMWLVREAVPTIIGRPYIYHLSINLSALGRQFEIGREGGDPFEHQPANPCKSFGLFANAFASSWATREFRRP</sequence>
<name>A0A6H5G5P6_9HEMI</name>
<evidence type="ECO:0000313" key="1">
    <source>
        <dbReference type="EMBL" id="CAA9998109.1"/>
    </source>
</evidence>
<dbReference type="AlphaFoldDB" id="A0A6H5G5P6"/>
<proteinExistence type="predicted"/>
<keyword evidence="2" id="KW-1185">Reference proteome</keyword>
<accession>A0A6H5G5P6</accession>
<protein>
    <submittedName>
        <fullName evidence="1">Uncharacterized protein</fullName>
    </submittedName>
</protein>
<dbReference type="Proteomes" id="UP000479000">
    <property type="component" value="Unassembled WGS sequence"/>
</dbReference>
<evidence type="ECO:0000313" key="2">
    <source>
        <dbReference type="Proteomes" id="UP000479000"/>
    </source>
</evidence>
<gene>
    <name evidence="1" type="ORF">NTEN_LOCUS4403</name>
</gene>
<dbReference type="EMBL" id="CADCXU010006558">
    <property type="protein sequence ID" value="CAA9998109.1"/>
    <property type="molecule type" value="Genomic_DNA"/>
</dbReference>
<reference evidence="1 2" key="1">
    <citation type="submission" date="2020-02" db="EMBL/GenBank/DDBJ databases">
        <authorList>
            <person name="Ferguson B K."/>
        </authorList>
    </citation>
    <scope>NUCLEOTIDE SEQUENCE [LARGE SCALE GENOMIC DNA]</scope>
</reference>